<accession>A0A3M3Z7M5</accession>
<dbReference type="Proteomes" id="UP000279372">
    <property type="component" value="Unassembled WGS sequence"/>
</dbReference>
<comment type="caution">
    <text evidence="1">The sequence shown here is derived from an EMBL/GenBank/DDBJ whole genome shotgun (WGS) entry which is preliminary data.</text>
</comment>
<dbReference type="AlphaFoldDB" id="A0A3M3Z7M5"/>
<gene>
    <name evidence="1" type="ORF">ALQ33_100877</name>
</gene>
<name>A0A3M3Z7M5_9PSED</name>
<dbReference type="EMBL" id="RBQB01000143">
    <property type="protein sequence ID" value="RMO90728.1"/>
    <property type="molecule type" value="Genomic_DNA"/>
</dbReference>
<protein>
    <submittedName>
        <fullName evidence="1">Uncharacterized protein</fullName>
    </submittedName>
</protein>
<proteinExistence type="predicted"/>
<evidence type="ECO:0000313" key="2">
    <source>
        <dbReference type="Proteomes" id="UP000279372"/>
    </source>
</evidence>
<sequence length="101" mass="11344">MNALECLIGRRVTKACVVHDYVQVYFTGGCILNVNNTYEIYGSTISLLKGQKLISVLEGEREIEFIFGNLAKIRVDMSLDGFNGPEAMELSRPGFPRVIWN</sequence>
<reference evidence="1 2" key="1">
    <citation type="submission" date="2018-08" db="EMBL/GenBank/DDBJ databases">
        <title>Recombination of ecologically and evolutionarily significant loci maintains genetic cohesion in the Pseudomonas syringae species complex.</title>
        <authorList>
            <person name="Dillon M."/>
            <person name="Thakur S."/>
            <person name="Almeida R.N.D."/>
            <person name="Weir B.S."/>
            <person name="Guttman D.S."/>
        </authorList>
    </citation>
    <scope>NUCLEOTIDE SEQUENCE [LARGE SCALE GENOMIC DNA]</scope>
    <source>
        <strain evidence="1 2">ICMP 8902</strain>
    </source>
</reference>
<evidence type="ECO:0000313" key="1">
    <source>
        <dbReference type="EMBL" id="RMO90728.1"/>
    </source>
</evidence>
<organism evidence="1 2">
    <name type="scientific">Pseudomonas syringae pv. philadelphi</name>
    <dbReference type="NCBI Taxonomy" id="251706"/>
    <lineage>
        <taxon>Bacteria</taxon>
        <taxon>Pseudomonadati</taxon>
        <taxon>Pseudomonadota</taxon>
        <taxon>Gammaproteobacteria</taxon>
        <taxon>Pseudomonadales</taxon>
        <taxon>Pseudomonadaceae</taxon>
        <taxon>Pseudomonas</taxon>
    </lineage>
</organism>
<dbReference type="RefSeq" id="WP_122222086.1">
    <property type="nucleotide sequence ID" value="NZ_RBQB01000143.1"/>
</dbReference>